<sequence length="157" mass="17174">MSDESEGSMTTGNTVIAPSEEASGEKKTKELGPLLTPFTGDEEVSSGEDDLSLSEVGKKPRKTSVKVTRPTVPTRKKVAPSAETLLREVKERLLMNKIIKELRGSKKPRKKVSVMEPVVMLDGEDEYESTLPEKSSTQKRKVAKVTKTVTPSTRASI</sequence>
<evidence type="ECO:0000256" key="1">
    <source>
        <dbReference type="SAM" id="MobiDB-lite"/>
    </source>
</evidence>
<evidence type="ECO:0000313" key="2">
    <source>
        <dbReference type="RefSeq" id="XP_016452359.1"/>
    </source>
</evidence>
<dbReference type="RefSeq" id="XP_016452359.1">
    <property type="nucleotide sequence ID" value="XM_016596873.1"/>
</dbReference>
<dbReference type="OrthoDB" id="1243096at2759"/>
<proteinExistence type="predicted"/>
<feature type="region of interest" description="Disordered" evidence="1">
    <location>
        <begin position="1"/>
        <end position="79"/>
    </location>
</feature>
<feature type="region of interest" description="Disordered" evidence="1">
    <location>
        <begin position="126"/>
        <end position="157"/>
    </location>
</feature>
<accession>A0A1S3YJE6</accession>
<reference evidence="2" key="1">
    <citation type="submission" date="2025-08" db="UniProtKB">
        <authorList>
            <consortium name="RefSeq"/>
        </authorList>
    </citation>
    <scope>IDENTIFICATION</scope>
</reference>
<feature type="compositionally biased region" description="Polar residues" evidence="1">
    <location>
        <begin position="7"/>
        <end position="16"/>
    </location>
</feature>
<protein>
    <submittedName>
        <fullName evidence="2">Uncharacterized protein</fullName>
    </submittedName>
</protein>
<dbReference type="AlphaFoldDB" id="A0A1S3YJE6"/>
<organism evidence="2">
    <name type="scientific">Nicotiana tabacum</name>
    <name type="common">Common tobacco</name>
    <dbReference type="NCBI Taxonomy" id="4097"/>
    <lineage>
        <taxon>Eukaryota</taxon>
        <taxon>Viridiplantae</taxon>
        <taxon>Streptophyta</taxon>
        <taxon>Embryophyta</taxon>
        <taxon>Tracheophyta</taxon>
        <taxon>Spermatophyta</taxon>
        <taxon>Magnoliopsida</taxon>
        <taxon>eudicotyledons</taxon>
        <taxon>Gunneridae</taxon>
        <taxon>Pentapetalae</taxon>
        <taxon>asterids</taxon>
        <taxon>lamiids</taxon>
        <taxon>Solanales</taxon>
        <taxon>Solanaceae</taxon>
        <taxon>Nicotianoideae</taxon>
        <taxon>Nicotianeae</taxon>
        <taxon>Nicotiana</taxon>
    </lineage>
</organism>
<name>A0A1S3YJE6_TOBAC</name>
<gene>
    <name evidence="2" type="primary">LOC107776918</name>
</gene>
<dbReference type="KEGG" id="nta:107776918"/>
<feature type="compositionally biased region" description="Acidic residues" evidence="1">
    <location>
        <begin position="40"/>
        <end position="52"/>
    </location>
</feature>
<dbReference type="PaxDb" id="4097-A0A1S3YJE6"/>